<evidence type="ECO:0000256" key="2">
    <source>
        <dbReference type="ARBA" id="ARBA00008520"/>
    </source>
</evidence>
<evidence type="ECO:0000256" key="1">
    <source>
        <dbReference type="ARBA" id="ARBA00004196"/>
    </source>
</evidence>
<feature type="chain" id="PRO_5047107410" evidence="5">
    <location>
        <begin position="20"/>
        <end position="439"/>
    </location>
</feature>
<evidence type="ECO:0000256" key="5">
    <source>
        <dbReference type="SAM" id="SignalP"/>
    </source>
</evidence>
<dbReference type="EMBL" id="JBHSMC010000029">
    <property type="protein sequence ID" value="MFC5466783.1"/>
    <property type="molecule type" value="Genomic_DNA"/>
</dbReference>
<keyword evidence="3" id="KW-0813">Transport</keyword>
<comment type="caution">
    <text evidence="6">The sequence shown here is derived from an EMBL/GenBank/DDBJ whole genome shotgun (WGS) entry which is preliminary data.</text>
</comment>
<dbReference type="InterPro" id="IPR006059">
    <property type="entry name" value="SBP"/>
</dbReference>
<comment type="subcellular location">
    <subcellularLocation>
        <location evidence="1">Cell envelope</location>
    </subcellularLocation>
</comment>
<dbReference type="SUPFAM" id="SSF53850">
    <property type="entry name" value="Periplasmic binding protein-like II"/>
    <property type="match status" value="1"/>
</dbReference>
<protein>
    <submittedName>
        <fullName evidence="6">ABC transporter substrate-binding protein</fullName>
    </submittedName>
</protein>
<dbReference type="Pfam" id="PF01547">
    <property type="entry name" value="SBP_bac_1"/>
    <property type="match status" value="1"/>
</dbReference>
<dbReference type="PROSITE" id="PS51257">
    <property type="entry name" value="PROKAR_LIPOPROTEIN"/>
    <property type="match status" value="1"/>
</dbReference>
<dbReference type="Proteomes" id="UP001596147">
    <property type="component" value="Unassembled WGS sequence"/>
</dbReference>
<organism evidence="6 7">
    <name type="scientific">Lederbergia graminis</name>
    <dbReference type="NCBI Taxonomy" id="735518"/>
    <lineage>
        <taxon>Bacteria</taxon>
        <taxon>Bacillati</taxon>
        <taxon>Bacillota</taxon>
        <taxon>Bacilli</taxon>
        <taxon>Bacillales</taxon>
        <taxon>Bacillaceae</taxon>
        <taxon>Lederbergia</taxon>
    </lineage>
</organism>
<keyword evidence="7" id="KW-1185">Reference proteome</keyword>
<dbReference type="RefSeq" id="WP_382355247.1">
    <property type="nucleotide sequence ID" value="NZ_JBHSMC010000029.1"/>
</dbReference>
<dbReference type="InterPro" id="IPR050490">
    <property type="entry name" value="Bact_solute-bd_prot1"/>
</dbReference>
<accession>A0ABW0LLM6</accession>
<sequence>MKKMSKWMLALFLVVFAFITGCSKDSSGDDDGKIVLSFMGHGNPDEKKIFESVIKSFEETYDNVKVNYTSVPPGEYAQRLSTLIASGKHPDVYYAAGPEFARFVAADQLLNLQPYLDSTDIFDPDNVWEQALNRYRFNGNTVGEGDLYGLPKDVGPWALAYNKNLFDEADVDYPPADLTNWTWNELIETAKKLTKDTNGDGRTDQYGIAGFPLENAVWANGADYVDYETGEIKIDSPEFIEAMQFVVDLNHKHGVSPSQEAEQAQNSYTRFVSGGVAMFPMGPWDQPAFWELPFEWDLATWPASPNTGNTATWLGSMGFVVSKKTKHPDEAFALASYLSLDENGQRQFMELGQQVPNLKDLTENEFLKMDKSPENRQEFIDIIQDYGHPNLGWRSPDTKWLDTFNEEASKVWNGEVTVKDWVKEMKPKLEELYKKGNLD</sequence>
<keyword evidence="4 5" id="KW-0732">Signal</keyword>
<name>A0ABW0LLM6_9BACI</name>
<evidence type="ECO:0000313" key="6">
    <source>
        <dbReference type="EMBL" id="MFC5466783.1"/>
    </source>
</evidence>
<dbReference type="CDD" id="cd13585">
    <property type="entry name" value="PBP2_TMBP_like"/>
    <property type="match status" value="1"/>
</dbReference>
<feature type="signal peptide" evidence="5">
    <location>
        <begin position="1"/>
        <end position="19"/>
    </location>
</feature>
<proteinExistence type="inferred from homology"/>
<reference evidence="7" key="1">
    <citation type="journal article" date="2019" name="Int. J. Syst. Evol. Microbiol.">
        <title>The Global Catalogue of Microorganisms (GCM) 10K type strain sequencing project: providing services to taxonomists for standard genome sequencing and annotation.</title>
        <authorList>
            <consortium name="The Broad Institute Genomics Platform"/>
            <consortium name="The Broad Institute Genome Sequencing Center for Infectious Disease"/>
            <person name="Wu L."/>
            <person name="Ma J."/>
        </authorList>
    </citation>
    <scope>NUCLEOTIDE SEQUENCE [LARGE SCALE GENOMIC DNA]</scope>
    <source>
        <strain evidence="7">CGMCC 1.12237</strain>
    </source>
</reference>
<dbReference type="Gene3D" id="3.40.190.10">
    <property type="entry name" value="Periplasmic binding protein-like II"/>
    <property type="match status" value="1"/>
</dbReference>
<evidence type="ECO:0000256" key="3">
    <source>
        <dbReference type="ARBA" id="ARBA00022448"/>
    </source>
</evidence>
<evidence type="ECO:0000313" key="7">
    <source>
        <dbReference type="Proteomes" id="UP001596147"/>
    </source>
</evidence>
<evidence type="ECO:0000256" key="4">
    <source>
        <dbReference type="ARBA" id="ARBA00022729"/>
    </source>
</evidence>
<gene>
    <name evidence="6" type="ORF">ACFPM4_18835</name>
</gene>
<comment type="similarity">
    <text evidence="2">Belongs to the bacterial solute-binding protein 1 family.</text>
</comment>
<dbReference type="PANTHER" id="PTHR43649:SF31">
    <property type="entry name" value="SN-GLYCEROL-3-PHOSPHATE-BINDING PERIPLASMIC PROTEIN UGPB"/>
    <property type="match status" value="1"/>
</dbReference>
<dbReference type="PANTHER" id="PTHR43649">
    <property type="entry name" value="ARABINOSE-BINDING PROTEIN-RELATED"/>
    <property type="match status" value="1"/>
</dbReference>